<accession>A0A819B0H1</accession>
<dbReference type="EMBL" id="CAJOAY010001374">
    <property type="protein sequence ID" value="CAF3834392.1"/>
    <property type="molecule type" value="Genomic_DNA"/>
</dbReference>
<gene>
    <name evidence="2" type="ORF">IZO911_LOCUS15844</name>
    <name evidence="3" type="ORF">KXQ929_LOCUS16732</name>
    <name evidence="4" type="ORF">OKA104_LOCUS20497</name>
    <name evidence="1" type="ORF">VCS650_LOCUS7957</name>
</gene>
<dbReference type="AlphaFoldDB" id="A0A819B0H1"/>
<dbReference type="EMBL" id="CAJNOE010000139">
    <property type="protein sequence ID" value="CAF0967332.1"/>
    <property type="molecule type" value="Genomic_DNA"/>
</dbReference>
<evidence type="ECO:0000313" key="2">
    <source>
        <dbReference type="EMBL" id="CAF0967332.1"/>
    </source>
</evidence>
<comment type="caution">
    <text evidence="3">The sequence shown here is derived from an EMBL/GenBank/DDBJ whole genome shotgun (WGS) entry which is preliminary data.</text>
</comment>
<dbReference type="Proteomes" id="UP000663860">
    <property type="component" value="Unassembled WGS sequence"/>
</dbReference>
<dbReference type="Proteomes" id="UP000663868">
    <property type="component" value="Unassembled WGS sequence"/>
</dbReference>
<evidence type="ECO:0000313" key="3">
    <source>
        <dbReference type="EMBL" id="CAF3795659.1"/>
    </source>
</evidence>
<evidence type="ECO:0000313" key="4">
    <source>
        <dbReference type="EMBL" id="CAF3834392.1"/>
    </source>
</evidence>
<sequence>MNPTVLENLFGTDELCKYLNKMITKLYLPVPYGYGGWYCSPKIKQLCQIFSNLEQLSCDIEKLDILLFVIQNLSKLTFLHVSATGTDFRGTSWLEKETRKLGIKIIIEINDDRDRDFSIWIIRNIS</sequence>
<evidence type="ECO:0000313" key="1">
    <source>
        <dbReference type="EMBL" id="CAF0875515.1"/>
    </source>
</evidence>
<organism evidence="3 5">
    <name type="scientific">Adineta steineri</name>
    <dbReference type="NCBI Taxonomy" id="433720"/>
    <lineage>
        <taxon>Eukaryota</taxon>
        <taxon>Metazoa</taxon>
        <taxon>Spiralia</taxon>
        <taxon>Gnathifera</taxon>
        <taxon>Rotifera</taxon>
        <taxon>Eurotatoria</taxon>
        <taxon>Bdelloidea</taxon>
        <taxon>Adinetida</taxon>
        <taxon>Adinetidae</taxon>
        <taxon>Adineta</taxon>
    </lineage>
</organism>
<dbReference type="Proteomes" id="UP000663881">
    <property type="component" value="Unassembled WGS sequence"/>
</dbReference>
<dbReference type="Proteomes" id="UP000663891">
    <property type="component" value="Unassembled WGS sequence"/>
</dbReference>
<protein>
    <submittedName>
        <fullName evidence="3">Uncharacterized protein</fullName>
    </submittedName>
</protein>
<name>A0A819B0H1_9BILA</name>
<reference evidence="3" key="1">
    <citation type="submission" date="2021-02" db="EMBL/GenBank/DDBJ databases">
        <authorList>
            <person name="Nowell W R."/>
        </authorList>
    </citation>
    <scope>NUCLEOTIDE SEQUENCE</scope>
</reference>
<dbReference type="EMBL" id="CAJNON010000052">
    <property type="protein sequence ID" value="CAF0875515.1"/>
    <property type="molecule type" value="Genomic_DNA"/>
</dbReference>
<proteinExistence type="predicted"/>
<dbReference type="EMBL" id="CAJOBB010001021">
    <property type="protein sequence ID" value="CAF3795659.1"/>
    <property type="molecule type" value="Genomic_DNA"/>
</dbReference>
<evidence type="ECO:0000313" key="5">
    <source>
        <dbReference type="Proteomes" id="UP000663868"/>
    </source>
</evidence>